<comment type="caution">
    <text evidence="2">The sequence shown here is derived from an EMBL/GenBank/DDBJ whole genome shotgun (WGS) entry which is preliminary data.</text>
</comment>
<evidence type="ECO:0000313" key="3">
    <source>
        <dbReference type="Proteomes" id="UP000295431"/>
    </source>
</evidence>
<feature type="compositionally biased region" description="Basic residues" evidence="1">
    <location>
        <begin position="9"/>
        <end position="21"/>
    </location>
</feature>
<organism evidence="2 3">
    <name type="scientific">Actinomadura bangladeshensis</name>
    <dbReference type="NCBI Taxonomy" id="453573"/>
    <lineage>
        <taxon>Bacteria</taxon>
        <taxon>Bacillati</taxon>
        <taxon>Actinomycetota</taxon>
        <taxon>Actinomycetes</taxon>
        <taxon>Streptosporangiales</taxon>
        <taxon>Thermomonosporaceae</taxon>
        <taxon>Actinomadura</taxon>
    </lineage>
</organism>
<keyword evidence="3" id="KW-1185">Reference proteome</keyword>
<accession>A0A4R4P4D2</accession>
<dbReference type="Proteomes" id="UP000295431">
    <property type="component" value="Unassembled WGS sequence"/>
</dbReference>
<feature type="region of interest" description="Disordered" evidence="1">
    <location>
        <begin position="1"/>
        <end position="34"/>
    </location>
</feature>
<evidence type="ECO:0000313" key="2">
    <source>
        <dbReference type="EMBL" id="TDC16769.1"/>
    </source>
</evidence>
<proteinExistence type="predicted"/>
<dbReference type="EMBL" id="SMJW01000044">
    <property type="protein sequence ID" value="TDC16769.1"/>
    <property type="molecule type" value="Genomic_DNA"/>
</dbReference>
<evidence type="ECO:0000256" key="1">
    <source>
        <dbReference type="SAM" id="MobiDB-lite"/>
    </source>
</evidence>
<sequence length="60" mass="6571">MPCLARPPARPRRPVRRRKTRWQGAEGAATLPEAVPENEEVVPVNAVSTWVLPSGVTVGR</sequence>
<dbReference type="AlphaFoldDB" id="A0A4R4P4D2"/>
<gene>
    <name evidence="2" type="ORF">E1284_11485</name>
</gene>
<reference evidence="2 3" key="1">
    <citation type="submission" date="2019-03" db="EMBL/GenBank/DDBJ databases">
        <title>Draft genome sequences of novel Actinobacteria.</title>
        <authorList>
            <person name="Sahin N."/>
            <person name="Ay H."/>
            <person name="Saygin H."/>
        </authorList>
    </citation>
    <scope>NUCLEOTIDE SEQUENCE [LARGE SCALE GENOMIC DNA]</scope>
    <source>
        <strain evidence="2 3">DSM 45347</strain>
    </source>
</reference>
<name>A0A4R4P4D2_9ACTN</name>
<protein>
    <submittedName>
        <fullName evidence="2">Uncharacterized protein</fullName>
    </submittedName>
</protein>